<name>A0ABP7AMU8_9ACTN</name>
<gene>
    <name evidence="7" type="ORF">GCM10022236_43790</name>
</gene>
<evidence type="ECO:0000313" key="7">
    <source>
        <dbReference type="EMBL" id="GAA3636474.1"/>
    </source>
</evidence>
<dbReference type="InterPro" id="IPR006330">
    <property type="entry name" value="Ado/ade_deaminase"/>
</dbReference>
<evidence type="ECO:0000256" key="3">
    <source>
        <dbReference type="ARBA" id="ARBA00022723"/>
    </source>
</evidence>
<keyword evidence="8" id="KW-1185">Reference proteome</keyword>
<keyword evidence="3" id="KW-0479">Metal-binding</keyword>
<dbReference type="InterPro" id="IPR032466">
    <property type="entry name" value="Metal_Hydrolase"/>
</dbReference>
<dbReference type="NCBIfam" id="NF006854">
    <property type="entry name" value="PRK09358.3-1"/>
    <property type="match status" value="1"/>
</dbReference>
<evidence type="ECO:0000313" key="8">
    <source>
        <dbReference type="Proteomes" id="UP001501490"/>
    </source>
</evidence>
<dbReference type="Proteomes" id="UP001501490">
    <property type="component" value="Unassembled WGS sequence"/>
</dbReference>
<accession>A0ABP7AMU8</accession>
<dbReference type="SUPFAM" id="SSF51556">
    <property type="entry name" value="Metallo-dependent hydrolases"/>
    <property type="match status" value="1"/>
</dbReference>
<evidence type="ECO:0000256" key="2">
    <source>
        <dbReference type="ARBA" id="ARBA00006676"/>
    </source>
</evidence>
<organism evidence="7 8">
    <name type="scientific">Microlunatus ginsengisoli</name>
    <dbReference type="NCBI Taxonomy" id="363863"/>
    <lineage>
        <taxon>Bacteria</taxon>
        <taxon>Bacillati</taxon>
        <taxon>Actinomycetota</taxon>
        <taxon>Actinomycetes</taxon>
        <taxon>Propionibacteriales</taxon>
        <taxon>Propionibacteriaceae</taxon>
        <taxon>Microlunatus</taxon>
    </lineage>
</organism>
<dbReference type="NCBIfam" id="TIGR01430">
    <property type="entry name" value="aden_deam"/>
    <property type="match status" value="1"/>
</dbReference>
<protein>
    <submittedName>
        <fullName evidence="7">Adenosine deaminase</fullName>
    </submittedName>
</protein>
<sequence length="342" mass="36638">MTDLSAFIAGLPKAELHVHQVGSASPRIVADLAARHPAAGVPTDPGELAEFFRFADFAEFIRTYLRVVDLVRTGEDVRLLTYGVAEEMAGQNIRYAELTVTPYMSVVGGIPAEEFCAAIEDARIGAERDLGVVLRWIFDIPADFGVPAGELTASVALDVAPEGLVGFGIGGNEVGFPRAMFTDQFDRARAAGLHSVPHAGETTGPETIWEAVRALKAERIGHGTSCPRDPELMDHLREHEITVEVSPTSNVCTGVVADLAAHPVREMVAAGVPVTINTDDPPMFGTTLNREYAIAADLLDLDEAGLAELSRRAVRASFAPDDVKRRVLGEIDAYALRQAQGT</sequence>
<keyword evidence="4" id="KW-0378">Hydrolase</keyword>
<proteinExistence type="inferred from homology"/>
<dbReference type="Pfam" id="PF00962">
    <property type="entry name" value="A_deaminase"/>
    <property type="match status" value="1"/>
</dbReference>
<dbReference type="InterPro" id="IPR001365">
    <property type="entry name" value="A_deaminase_dom"/>
</dbReference>
<comment type="similarity">
    <text evidence="2">Belongs to the metallo-dependent hydrolases superfamily. Adenosine and AMP deaminases family.</text>
</comment>
<evidence type="ECO:0000256" key="1">
    <source>
        <dbReference type="ARBA" id="ARBA00001947"/>
    </source>
</evidence>
<keyword evidence="5" id="KW-0862">Zinc</keyword>
<feature type="domain" description="Adenosine deaminase" evidence="6">
    <location>
        <begin position="12"/>
        <end position="333"/>
    </location>
</feature>
<evidence type="ECO:0000256" key="5">
    <source>
        <dbReference type="ARBA" id="ARBA00022833"/>
    </source>
</evidence>
<comment type="caution">
    <text evidence="7">The sequence shown here is derived from an EMBL/GenBank/DDBJ whole genome shotgun (WGS) entry which is preliminary data.</text>
</comment>
<comment type="cofactor">
    <cofactor evidence="1">
        <name>Zn(2+)</name>
        <dbReference type="ChEBI" id="CHEBI:29105"/>
    </cofactor>
</comment>
<dbReference type="PANTHER" id="PTHR43114">
    <property type="entry name" value="ADENINE DEAMINASE"/>
    <property type="match status" value="1"/>
</dbReference>
<dbReference type="Gene3D" id="3.20.20.140">
    <property type="entry name" value="Metal-dependent hydrolases"/>
    <property type="match status" value="1"/>
</dbReference>
<dbReference type="EMBL" id="BAABAB010000042">
    <property type="protein sequence ID" value="GAA3636474.1"/>
    <property type="molecule type" value="Genomic_DNA"/>
</dbReference>
<evidence type="ECO:0000256" key="4">
    <source>
        <dbReference type="ARBA" id="ARBA00022801"/>
    </source>
</evidence>
<dbReference type="RefSeq" id="WP_344808593.1">
    <property type="nucleotide sequence ID" value="NZ_BAABAB010000042.1"/>
</dbReference>
<dbReference type="PANTHER" id="PTHR43114:SF6">
    <property type="entry name" value="ADENINE DEAMINASE"/>
    <property type="match status" value="1"/>
</dbReference>
<reference evidence="8" key="1">
    <citation type="journal article" date="2019" name="Int. J. Syst. Evol. Microbiol.">
        <title>The Global Catalogue of Microorganisms (GCM) 10K type strain sequencing project: providing services to taxonomists for standard genome sequencing and annotation.</title>
        <authorList>
            <consortium name="The Broad Institute Genomics Platform"/>
            <consortium name="The Broad Institute Genome Sequencing Center for Infectious Disease"/>
            <person name="Wu L."/>
            <person name="Ma J."/>
        </authorList>
    </citation>
    <scope>NUCLEOTIDE SEQUENCE [LARGE SCALE GENOMIC DNA]</scope>
    <source>
        <strain evidence="8">JCM 16929</strain>
    </source>
</reference>
<evidence type="ECO:0000259" key="6">
    <source>
        <dbReference type="Pfam" id="PF00962"/>
    </source>
</evidence>